<protein>
    <submittedName>
        <fullName evidence="2">Uncharacterized protein</fullName>
    </submittedName>
</protein>
<sequence length="158" mass="17916">MARFIESTVAARPFFSSSRALRHIPELPMAENEGEMYSSRSSIDDIEAIQRSLDLLCVQQHTRYENSNSQLLLCQPRSGNPEELLSINQQTNNYPETNIAANLRQAHFKLDKIDFCQLLSQNSCSNRLKDPCHLSKAELAGWLPTSFFLQSEAQPTTL</sequence>
<dbReference type="AlphaFoldDB" id="A0A915D6P5"/>
<dbReference type="WBParaSite" id="jg1597">
    <property type="protein sequence ID" value="jg1597"/>
    <property type="gene ID" value="jg1597"/>
</dbReference>
<name>A0A915D6P5_9BILA</name>
<evidence type="ECO:0000313" key="2">
    <source>
        <dbReference type="WBParaSite" id="jg1597"/>
    </source>
</evidence>
<proteinExistence type="predicted"/>
<organism evidence="1 2">
    <name type="scientific">Ditylenchus dipsaci</name>
    <dbReference type="NCBI Taxonomy" id="166011"/>
    <lineage>
        <taxon>Eukaryota</taxon>
        <taxon>Metazoa</taxon>
        <taxon>Ecdysozoa</taxon>
        <taxon>Nematoda</taxon>
        <taxon>Chromadorea</taxon>
        <taxon>Rhabditida</taxon>
        <taxon>Tylenchina</taxon>
        <taxon>Tylenchomorpha</taxon>
        <taxon>Sphaerularioidea</taxon>
        <taxon>Anguinidae</taxon>
        <taxon>Anguininae</taxon>
        <taxon>Ditylenchus</taxon>
    </lineage>
</organism>
<evidence type="ECO:0000313" key="1">
    <source>
        <dbReference type="Proteomes" id="UP000887574"/>
    </source>
</evidence>
<accession>A0A915D6P5</accession>
<dbReference type="Proteomes" id="UP000887574">
    <property type="component" value="Unplaced"/>
</dbReference>
<reference evidence="2" key="1">
    <citation type="submission" date="2022-11" db="UniProtKB">
        <authorList>
            <consortium name="WormBaseParasite"/>
        </authorList>
    </citation>
    <scope>IDENTIFICATION</scope>
</reference>
<keyword evidence="1" id="KW-1185">Reference proteome</keyword>